<keyword evidence="5" id="KW-0547">Nucleotide-binding</keyword>
<feature type="compositionally biased region" description="Low complexity" evidence="10">
    <location>
        <begin position="21"/>
        <end position="30"/>
    </location>
</feature>
<dbReference type="InterPro" id="IPR004358">
    <property type="entry name" value="Sig_transdc_His_kin-like_C"/>
</dbReference>
<dbReference type="SMART" id="SM00448">
    <property type="entry name" value="REC"/>
    <property type="match status" value="1"/>
</dbReference>
<dbReference type="Pfam" id="PF02518">
    <property type="entry name" value="HATPase_c"/>
    <property type="match status" value="1"/>
</dbReference>
<dbReference type="SUPFAM" id="SSF52172">
    <property type="entry name" value="CheY-like"/>
    <property type="match status" value="1"/>
</dbReference>
<feature type="domain" description="Histidine kinase" evidence="12">
    <location>
        <begin position="392"/>
        <end position="616"/>
    </location>
</feature>
<evidence type="ECO:0000256" key="4">
    <source>
        <dbReference type="ARBA" id="ARBA00022679"/>
    </source>
</evidence>
<sequence length="843" mass="87418">MPPSASSPSAAPDPTPPAPPAATGTATARPTPDRVATPWRDRGFRRVLAIALGAGAVVAAALWGLRMQTLDQEWRLLRAMVAAQAGQADASLTTVVSLLRSTAGELRRGTLKPGSDDARRLLQARLGAQPALRGFWLLDAQGRVLTHAVRDGVQLPERPPAAWLQGPERLDDEGRPLVAIATPAAAPGDAPPLLGLRLPWRPEAVGPREDAGPAGGTLLVVADARLLDGAFTRSRPDSDVTLGIYREDAALLSDGQGSGRRSGDEGGDHTLLSTDQVQLLQRLCDAGGPGAQTAELQRHGGPSRLLVAQRLEQHPLLVVVSRERSQVLEAWRRLATGIGLFALLALGASVWMAWRQAGEAIRRRASEAALAAEQARQQRAGKLEALGTLAGGVAHDFNNILAVVIGHAELARDAAPAGSAQARWLDQILQAGARGRAIVERILAFSRGGAGAPARRFALQTVAAQVLPLQRTTWPASVQVHTVLQAPQAELLGDPAWTAEALTNLCQNAVQAMPGGGTLTVALHLRPVERALTIGDRQLAPGPHVELSVSDTGCGMSEAVQARIFEPFFTTKGPRQGTGLGLAVVHGWVEAMGGAIRVDSAPGRGTRFVLLLPCRLADGAAATDLDAPAPAAAAPAPSSPPATGTTGTTGTTVATDATGTTGATRASAAPYAPATVAGTPPPGDHRRTDDDEDSPRLRAAAGLPQGEGQCILVVDDEPALVEMTEELLAGLGYEAYGLSDPVEALTRLRADPQRFDLVLTDELMPELCGTALAAEVRALRPDLPVLMASGWGGAQLNERACGAGVCRVLAKPLDLATLAQAVHAALRPQGDAAGTAPQPRAGG</sequence>
<evidence type="ECO:0000256" key="9">
    <source>
        <dbReference type="PROSITE-ProRule" id="PRU00169"/>
    </source>
</evidence>
<evidence type="ECO:0000313" key="15">
    <source>
        <dbReference type="Proteomes" id="UP001368500"/>
    </source>
</evidence>
<dbReference type="SMART" id="SM00388">
    <property type="entry name" value="HisKA"/>
    <property type="match status" value="1"/>
</dbReference>
<dbReference type="InterPro" id="IPR003661">
    <property type="entry name" value="HisK_dim/P_dom"/>
</dbReference>
<dbReference type="Pfam" id="PF00512">
    <property type="entry name" value="HisKA"/>
    <property type="match status" value="1"/>
</dbReference>
<name>A0ABU9BFT6_9BURK</name>
<dbReference type="InterPro" id="IPR036097">
    <property type="entry name" value="HisK_dim/P_sf"/>
</dbReference>
<dbReference type="PANTHER" id="PTHR43065">
    <property type="entry name" value="SENSOR HISTIDINE KINASE"/>
    <property type="match status" value="1"/>
</dbReference>
<keyword evidence="11" id="KW-1133">Transmembrane helix</keyword>
<dbReference type="Gene3D" id="1.10.287.130">
    <property type="match status" value="1"/>
</dbReference>
<dbReference type="EMBL" id="JBBUTF010000017">
    <property type="protein sequence ID" value="MEK8027810.1"/>
    <property type="molecule type" value="Genomic_DNA"/>
</dbReference>
<dbReference type="PRINTS" id="PR00344">
    <property type="entry name" value="BCTRLSENSOR"/>
</dbReference>
<dbReference type="InterPro" id="IPR036890">
    <property type="entry name" value="HATPase_C_sf"/>
</dbReference>
<keyword evidence="8" id="KW-0902">Two-component regulatory system</keyword>
<dbReference type="SUPFAM" id="SSF55874">
    <property type="entry name" value="ATPase domain of HSP90 chaperone/DNA topoisomerase II/histidine kinase"/>
    <property type="match status" value="1"/>
</dbReference>
<dbReference type="CDD" id="cd00156">
    <property type="entry name" value="REC"/>
    <property type="match status" value="1"/>
</dbReference>
<dbReference type="InterPro" id="IPR003594">
    <property type="entry name" value="HATPase_dom"/>
</dbReference>
<feature type="region of interest" description="Disordered" evidence="10">
    <location>
        <begin position="1"/>
        <end position="38"/>
    </location>
</feature>
<dbReference type="SUPFAM" id="SSF47384">
    <property type="entry name" value="Homodimeric domain of signal transducing histidine kinase"/>
    <property type="match status" value="1"/>
</dbReference>
<dbReference type="InterPro" id="IPR005467">
    <property type="entry name" value="His_kinase_dom"/>
</dbReference>
<accession>A0ABU9BFT6</accession>
<dbReference type="PANTHER" id="PTHR43065:SF46">
    <property type="entry name" value="C4-DICARBOXYLATE TRANSPORT SENSOR PROTEIN DCTB"/>
    <property type="match status" value="1"/>
</dbReference>
<feature type="compositionally biased region" description="Pro residues" evidence="10">
    <location>
        <begin position="1"/>
        <end position="20"/>
    </location>
</feature>
<feature type="region of interest" description="Disordered" evidence="10">
    <location>
        <begin position="628"/>
        <end position="702"/>
    </location>
</feature>
<dbReference type="InterPro" id="IPR001789">
    <property type="entry name" value="Sig_transdc_resp-reg_receiver"/>
</dbReference>
<evidence type="ECO:0000259" key="12">
    <source>
        <dbReference type="PROSITE" id="PS50109"/>
    </source>
</evidence>
<evidence type="ECO:0000256" key="7">
    <source>
        <dbReference type="ARBA" id="ARBA00022840"/>
    </source>
</evidence>
<feature type="transmembrane region" description="Helical" evidence="11">
    <location>
        <begin position="47"/>
        <end position="65"/>
    </location>
</feature>
<evidence type="ECO:0000313" key="14">
    <source>
        <dbReference type="EMBL" id="MEK8027810.1"/>
    </source>
</evidence>
<dbReference type="Gene3D" id="3.30.450.20">
    <property type="entry name" value="PAS domain"/>
    <property type="match status" value="1"/>
</dbReference>
<keyword evidence="4" id="KW-0808">Transferase</keyword>
<dbReference type="PROSITE" id="PS50109">
    <property type="entry name" value="HIS_KIN"/>
    <property type="match status" value="1"/>
</dbReference>
<dbReference type="EC" id="2.7.13.3" evidence="2"/>
<dbReference type="RefSeq" id="WP_341375592.1">
    <property type="nucleotide sequence ID" value="NZ_JBBUTF010000017.1"/>
</dbReference>
<keyword evidence="15" id="KW-1185">Reference proteome</keyword>
<dbReference type="Proteomes" id="UP001368500">
    <property type="component" value="Unassembled WGS sequence"/>
</dbReference>
<protein>
    <recommendedName>
        <fullName evidence="2">histidine kinase</fullName>
        <ecNumber evidence="2">2.7.13.3</ecNumber>
    </recommendedName>
</protein>
<gene>
    <name evidence="14" type="ORF">AACH11_17750</name>
</gene>
<dbReference type="Gene3D" id="3.40.50.2300">
    <property type="match status" value="1"/>
</dbReference>
<evidence type="ECO:0000256" key="3">
    <source>
        <dbReference type="ARBA" id="ARBA00022553"/>
    </source>
</evidence>
<feature type="modified residue" description="4-aspartylphosphate" evidence="9">
    <location>
        <position position="761"/>
    </location>
</feature>
<evidence type="ECO:0000256" key="6">
    <source>
        <dbReference type="ARBA" id="ARBA00022777"/>
    </source>
</evidence>
<evidence type="ECO:0000256" key="5">
    <source>
        <dbReference type="ARBA" id="ARBA00022741"/>
    </source>
</evidence>
<dbReference type="InterPro" id="IPR011006">
    <property type="entry name" value="CheY-like_superfamily"/>
</dbReference>
<evidence type="ECO:0000256" key="1">
    <source>
        <dbReference type="ARBA" id="ARBA00000085"/>
    </source>
</evidence>
<dbReference type="GO" id="GO:0005524">
    <property type="term" value="F:ATP binding"/>
    <property type="evidence" value="ECO:0007669"/>
    <property type="project" value="UniProtKB-KW"/>
</dbReference>
<dbReference type="CDD" id="cd18773">
    <property type="entry name" value="PDC1_HK_sensor"/>
    <property type="match status" value="1"/>
</dbReference>
<evidence type="ECO:0000256" key="10">
    <source>
        <dbReference type="SAM" id="MobiDB-lite"/>
    </source>
</evidence>
<keyword evidence="11" id="KW-0812">Transmembrane</keyword>
<feature type="domain" description="Response regulatory" evidence="13">
    <location>
        <begin position="710"/>
        <end position="826"/>
    </location>
</feature>
<keyword evidence="6" id="KW-0418">Kinase</keyword>
<dbReference type="SMART" id="SM00387">
    <property type="entry name" value="HATPase_c"/>
    <property type="match status" value="1"/>
</dbReference>
<dbReference type="Gene3D" id="3.30.565.10">
    <property type="entry name" value="Histidine kinase-like ATPase, C-terminal domain"/>
    <property type="match status" value="1"/>
</dbReference>
<feature type="transmembrane region" description="Helical" evidence="11">
    <location>
        <begin position="334"/>
        <end position="354"/>
    </location>
</feature>
<organism evidence="14 15">
    <name type="scientific">Pseudaquabacterium rugosum</name>
    <dbReference type="NCBI Taxonomy" id="2984194"/>
    <lineage>
        <taxon>Bacteria</taxon>
        <taxon>Pseudomonadati</taxon>
        <taxon>Pseudomonadota</taxon>
        <taxon>Betaproteobacteria</taxon>
        <taxon>Burkholderiales</taxon>
        <taxon>Sphaerotilaceae</taxon>
        <taxon>Pseudaquabacterium</taxon>
    </lineage>
</organism>
<dbReference type="CDD" id="cd00082">
    <property type="entry name" value="HisKA"/>
    <property type="match status" value="1"/>
</dbReference>
<evidence type="ECO:0000256" key="8">
    <source>
        <dbReference type="ARBA" id="ARBA00023012"/>
    </source>
</evidence>
<keyword evidence="7 14" id="KW-0067">ATP-binding</keyword>
<evidence type="ECO:0000259" key="13">
    <source>
        <dbReference type="PROSITE" id="PS50110"/>
    </source>
</evidence>
<evidence type="ECO:0000256" key="11">
    <source>
        <dbReference type="SAM" id="Phobius"/>
    </source>
</evidence>
<keyword evidence="3 9" id="KW-0597">Phosphoprotein</keyword>
<evidence type="ECO:0000256" key="2">
    <source>
        <dbReference type="ARBA" id="ARBA00012438"/>
    </source>
</evidence>
<dbReference type="PROSITE" id="PS50110">
    <property type="entry name" value="RESPONSE_REGULATORY"/>
    <property type="match status" value="1"/>
</dbReference>
<dbReference type="Pfam" id="PF00072">
    <property type="entry name" value="Response_reg"/>
    <property type="match status" value="1"/>
</dbReference>
<comment type="caution">
    <text evidence="14">The sequence shown here is derived from an EMBL/GenBank/DDBJ whole genome shotgun (WGS) entry which is preliminary data.</text>
</comment>
<proteinExistence type="predicted"/>
<keyword evidence="11" id="KW-0472">Membrane</keyword>
<comment type="catalytic activity">
    <reaction evidence="1">
        <text>ATP + protein L-histidine = ADP + protein N-phospho-L-histidine.</text>
        <dbReference type="EC" id="2.7.13.3"/>
    </reaction>
</comment>
<feature type="compositionally biased region" description="Low complexity" evidence="10">
    <location>
        <begin position="628"/>
        <end position="678"/>
    </location>
</feature>
<reference evidence="14 15" key="1">
    <citation type="submission" date="2024-04" db="EMBL/GenBank/DDBJ databases">
        <title>Novel species of the genus Ideonella isolated from streams.</title>
        <authorList>
            <person name="Lu H."/>
        </authorList>
    </citation>
    <scope>NUCLEOTIDE SEQUENCE [LARGE SCALE GENOMIC DNA]</scope>
    <source>
        <strain evidence="14 15">BYS139W</strain>
    </source>
</reference>